<accession>A0A224Y8V4</accession>
<organism evidence="1">
    <name type="scientific">Rhipicephalus zambeziensis</name>
    <dbReference type="NCBI Taxonomy" id="60191"/>
    <lineage>
        <taxon>Eukaryota</taxon>
        <taxon>Metazoa</taxon>
        <taxon>Ecdysozoa</taxon>
        <taxon>Arthropoda</taxon>
        <taxon>Chelicerata</taxon>
        <taxon>Arachnida</taxon>
        <taxon>Acari</taxon>
        <taxon>Parasitiformes</taxon>
        <taxon>Ixodida</taxon>
        <taxon>Ixodoidea</taxon>
        <taxon>Ixodidae</taxon>
        <taxon>Rhipicephalinae</taxon>
        <taxon>Rhipicephalus</taxon>
        <taxon>Rhipicephalus</taxon>
    </lineage>
</organism>
<sequence length="125" mass="14468">MLACQDAATEVARQHHLSLDCKQQDGHIDNRTALHGSNEARKTLHELRDDSCCFDRPTFPTWQCPWTENNIIYMLEKETAEHVRKVHKHTCRTDKLTLKQIVTNTKARCFCQMHSFKSASTGHFS</sequence>
<name>A0A224Y8V4_9ACAR</name>
<proteinExistence type="predicted"/>
<reference evidence="1" key="1">
    <citation type="journal article" date="2017" name="Parasit. Vectors">
        <title>Sialotranscriptomics of Rhipicephalus zambeziensis reveals intricate expression profiles of secretory proteins and suggests tight temporal transcriptional regulation during blood-feeding.</title>
        <authorList>
            <person name="de Castro M.H."/>
            <person name="de Klerk D."/>
            <person name="Pienaar R."/>
            <person name="Rees D.J.G."/>
            <person name="Mans B.J."/>
        </authorList>
    </citation>
    <scope>NUCLEOTIDE SEQUENCE</scope>
    <source>
        <tissue evidence="1">Salivary glands</tissue>
    </source>
</reference>
<protein>
    <submittedName>
        <fullName evidence="1">Uncharacterized protein</fullName>
    </submittedName>
</protein>
<dbReference type="AlphaFoldDB" id="A0A224Y8V4"/>
<evidence type="ECO:0000313" key="1">
    <source>
        <dbReference type="EMBL" id="MAA13235.1"/>
    </source>
</evidence>
<dbReference type="EMBL" id="GFPF01002089">
    <property type="protein sequence ID" value="MAA13235.1"/>
    <property type="molecule type" value="Transcribed_RNA"/>
</dbReference>